<dbReference type="EMBL" id="JAAWWB010002173">
    <property type="protein sequence ID" value="KAG6735419.1"/>
    <property type="molecule type" value="Genomic_DNA"/>
</dbReference>
<dbReference type="Proteomes" id="UP000886885">
    <property type="component" value="Unassembled WGS sequence"/>
</dbReference>
<evidence type="ECO:0000313" key="1">
    <source>
        <dbReference type="EMBL" id="KAG6735419.1"/>
    </source>
</evidence>
<reference evidence="1" key="1">
    <citation type="journal article" date="2020" name="bioRxiv">
        <title>Hybrid origin of Populus tomentosa Carr. identified through genome sequencing and phylogenomic analysis.</title>
        <authorList>
            <person name="An X."/>
            <person name="Gao K."/>
            <person name="Chen Z."/>
            <person name="Li J."/>
            <person name="Yang X."/>
            <person name="Yang X."/>
            <person name="Zhou J."/>
            <person name="Guo T."/>
            <person name="Zhao T."/>
            <person name="Huang S."/>
            <person name="Miao D."/>
            <person name="Khan W.U."/>
            <person name="Rao P."/>
            <person name="Ye M."/>
            <person name="Lei B."/>
            <person name="Liao W."/>
            <person name="Wang J."/>
            <person name="Ji L."/>
            <person name="Li Y."/>
            <person name="Guo B."/>
            <person name="Mustafa N.S."/>
            <person name="Li S."/>
            <person name="Yun Q."/>
            <person name="Keller S.R."/>
            <person name="Mao J."/>
            <person name="Zhang R."/>
            <person name="Strauss S.H."/>
        </authorList>
    </citation>
    <scope>NUCLEOTIDE SEQUENCE</scope>
    <source>
        <strain evidence="1">GM15</strain>
        <tissue evidence="1">Leaf</tissue>
    </source>
</reference>
<name>A0A8X7XPF8_POPTO</name>
<sequence length="107" mass="12348">MDMIYVILALQGVISDQVEEYKKATDDFGMPLTIRQGEKLNPKPSLVDGDDISWETIEAPLSTLTFEDEEICFDDENELLECLVYDFPYIPPQDQDPYFYVNDRDGI</sequence>
<keyword evidence="2" id="KW-1185">Reference proteome</keyword>
<proteinExistence type="predicted"/>
<evidence type="ECO:0000313" key="2">
    <source>
        <dbReference type="Proteomes" id="UP000886885"/>
    </source>
</evidence>
<accession>A0A8X7XPF8</accession>
<gene>
    <name evidence="1" type="ORF">POTOM_061972</name>
</gene>
<protein>
    <submittedName>
        <fullName evidence="1">Uncharacterized protein</fullName>
    </submittedName>
</protein>
<organism evidence="1 2">
    <name type="scientific">Populus tomentosa</name>
    <name type="common">Chinese white poplar</name>
    <dbReference type="NCBI Taxonomy" id="118781"/>
    <lineage>
        <taxon>Eukaryota</taxon>
        <taxon>Viridiplantae</taxon>
        <taxon>Streptophyta</taxon>
        <taxon>Embryophyta</taxon>
        <taxon>Tracheophyta</taxon>
        <taxon>Spermatophyta</taxon>
        <taxon>Magnoliopsida</taxon>
        <taxon>eudicotyledons</taxon>
        <taxon>Gunneridae</taxon>
        <taxon>Pentapetalae</taxon>
        <taxon>rosids</taxon>
        <taxon>fabids</taxon>
        <taxon>Malpighiales</taxon>
        <taxon>Salicaceae</taxon>
        <taxon>Saliceae</taxon>
        <taxon>Populus</taxon>
    </lineage>
</organism>
<dbReference type="AlphaFoldDB" id="A0A8X7XPF8"/>
<comment type="caution">
    <text evidence="1">The sequence shown here is derived from an EMBL/GenBank/DDBJ whole genome shotgun (WGS) entry which is preliminary data.</text>
</comment>